<sequence length="474" mass="54477">MARLSTARIILLTIVGLAVLHYTNVLAPLTSLLVTPAARFTDDPYTFGTCPPSAWNGGQWQRRERPRVAGVNDTELTRSEDIFHYNGLQGCAADREFYWHLAADNGNHFSRFPDATEWEWVPAKGCRGVKPLSAEALVKHLVEEGGWFLLGDSVTENHFFSLSCTLYPHVRATPNYTENPYFDRAWPQNLYLDPASPLVRTLDFPDGFDIAETPLVTFRRNDLLLTHVDLEELHRGKHPEMYEGFTGAPRGNFSLFGGEAHWAQSPREYWAWFTEPLPKRYATLFTNTGGHWTTTLMHGFRDEEAEGQGIRPLLTFFGHAVDRWAREVQTLLDRERAREDAERREQAAAGRAGHRKGKILRREVVVRAYATGHEDCHNFREPWAEFKPDEAYRNRWYNWAWFDEMNALFQRVLASPLYPDIHFLRIDLPQRLRPDAHGTGDCLHLMTGSGVMEGWTRYLWHFVSRELPAHAGAS</sequence>
<name>A0ACB8QLH5_9AGAM</name>
<accession>A0ACB8QLH5</accession>
<reference evidence="1" key="2">
    <citation type="journal article" date="2022" name="New Phytol.">
        <title>Evolutionary transition to the ectomycorrhizal habit in the genomes of a hyperdiverse lineage of mushroom-forming fungi.</title>
        <authorList>
            <person name="Looney B."/>
            <person name="Miyauchi S."/>
            <person name="Morin E."/>
            <person name="Drula E."/>
            <person name="Courty P.E."/>
            <person name="Kohler A."/>
            <person name="Kuo A."/>
            <person name="LaButti K."/>
            <person name="Pangilinan J."/>
            <person name="Lipzen A."/>
            <person name="Riley R."/>
            <person name="Andreopoulos W."/>
            <person name="He G."/>
            <person name="Johnson J."/>
            <person name="Nolan M."/>
            <person name="Tritt A."/>
            <person name="Barry K.W."/>
            <person name="Grigoriev I.V."/>
            <person name="Nagy L.G."/>
            <person name="Hibbett D."/>
            <person name="Henrissat B."/>
            <person name="Matheny P.B."/>
            <person name="Labbe J."/>
            <person name="Martin F.M."/>
        </authorList>
    </citation>
    <scope>NUCLEOTIDE SEQUENCE</scope>
    <source>
        <strain evidence="1">EC-137</strain>
    </source>
</reference>
<proteinExistence type="predicted"/>
<evidence type="ECO:0000313" key="1">
    <source>
        <dbReference type="EMBL" id="KAI0032704.1"/>
    </source>
</evidence>
<organism evidence="1 2">
    <name type="scientific">Vararia minispora EC-137</name>
    <dbReference type="NCBI Taxonomy" id="1314806"/>
    <lineage>
        <taxon>Eukaryota</taxon>
        <taxon>Fungi</taxon>
        <taxon>Dikarya</taxon>
        <taxon>Basidiomycota</taxon>
        <taxon>Agaricomycotina</taxon>
        <taxon>Agaricomycetes</taxon>
        <taxon>Russulales</taxon>
        <taxon>Lachnocladiaceae</taxon>
        <taxon>Vararia</taxon>
    </lineage>
</organism>
<dbReference type="EMBL" id="MU273538">
    <property type="protein sequence ID" value="KAI0032704.1"/>
    <property type="molecule type" value="Genomic_DNA"/>
</dbReference>
<evidence type="ECO:0000313" key="2">
    <source>
        <dbReference type="Proteomes" id="UP000814128"/>
    </source>
</evidence>
<protein>
    <submittedName>
        <fullName evidence="1">Uncharacterized protein</fullName>
    </submittedName>
</protein>
<dbReference type="Proteomes" id="UP000814128">
    <property type="component" value="Unassembled WGS sequence"/>
</dbReference>
<comment type="caution">
    <text evidence="1">The sequence shown here is derived from an EMBL/GenBank/DDBJ whole genome shotgun (WGS) entry which is preliminary data.</text>
</comment>
<gene>
    <name evidence="1" type="ORF">K488DRAFT_49316</name>
</gene>
<keyword evidence="2" id="KW-1185">Reference proteome</keyword>
<reference evidence="1" key="1">
    <citation type="submission" date="2021-02" db="EMBL/GenBank/DDBJ databases">
        <authorList>
            <consortium name="DOE Joint Genome Institute"/>
            <person name="Ahrendt S."/>
            <person name="Looney B.P."/>
            <person name="Miyauchi S."/>
            <person name="Morin E."/>
            <person name="Drula E."/>
            <person name="Courty P.E."/>
            <person name="Chicoki N."/>
            <person name="Fauchery L."/>
            <person name="Kohler A."/>
            <person name="Kuo A."/>
            <person name="Labutti K."/>
            <person name="Pangilinan J."/>
            <person name="Lipzen A."/>
            <person name="Riley R."/>
            <person name="Andreopoulos W."/>
            <person name="He G."/>
            <person name="Johnson J."/>
            <person name="Barry K.W."/>
            <person name="Grigoriev I.V."/>
            <person name="Nagy L."/>
            <person name="Hibbett D."/>
            <person name="Henrissat B."/>
            <person name="Matheny P.B."/>
            <person name="Labbe J."/>
            <person name="Martin F."/>
        </authorList>
    </citation>
    <scope>NUCLEOTIDE SEQUENCE</scope>
    <source>
        <strain evidence="1">EC-137</strain>
    </source>
</reference>